<dbReference type="PANTHER" id="PTHR30349">
    <property type="entry name" value="PHAGE INTEGRASE-RELATED"/>
    <property type="match status" value="1"/>
</dbReference>
<keyword evidence="4 10" id="KW-0132">Cell division</keyword>
<evidence type="ECO:0000256" key="2">
    <source>
        <dbReference type="ARBA" id="ARBA00006657"/>
    </source>
</evidence>
<evidence type="ECO:0000256" key="6">
    <source>
        <dbReference type="ARBA" id="ARBA00022908"/>
    </source>
</evidence>
<evidence type="ECO:0000313" key="14">
    <source>
        <dbReference type="EMBL" id="REJ29499.1"/>
    </source>
</evidence>
<feature type="active site" evidence="10">
    <location>
        <position position="184"/>
    </location>
</feature>
<dbReference type="PROSITE" id="PS51900">
    <property type="entry name" value="CB"/>
    <property type="match status" value="1"/>
</dbReference>
<gene>
    <name evidence="10 14" type="primary">xerC</name>
    <name evidence="14" type="ORF">C6P37_06045</name>
</gene>
<feature type="active site" evidence="10">
    <location>
        <position position="257"/>
    </location>
</feature>
<dbReference type="InterPro" id="IPR023009">
    <property type="entry name" value="Tyrosine_recombinase_XerC/XerD"/>
</dbReference>
<dbReference type="Gene3D" id="1.10.443.10">
    <property type="entry name" value="Intergrase catalytic core"/>
    <property type="match status" value="1"/>
</dbReference>
<evidence type="ECO:0000256" key="8">
    <source>
        <dbReference type="ARBA" id="ARBA00023172"/>
    </source>
</evidence>
<dbReference type="InterPro" id="IPR002104">
    <property type="entry name" value="Integrase_catalytic"/>
</dbReference>
<keyword evidence="3 10" id="KW-0963">Cytoplasm</keyword>
<organism evidence="14 15">
    <name type="scientific">Caldibacillus debilis</name>
    <dbReference type="NCBI Taxonomy" id="301148"/>
    <lineage>
        <taxon>Bacteria</taxon>
        <taxon>Bacillati</taxon>
        <taxon>Bacillota</taxon>
        <taxon>Bacilli</taxon>
        <taxon>Bacillales</taxon>
        <taxon>Bacillaceae</taxon>
        <taxon>Caldibacillus</taxon>
    </lineage>
</organism>
<dbReference type="NCBIfam" id="TIGR02224">
    <property type="entry name" value="recomb_XerC"/>
    <property type="match status" value="1"/>
</dbReference>
<accession>A0A3E0K610</accession>
<evidence type="ECO:0000256" key="4">
    <source>
        <dbReference type="ARBA" id="ARBA00022618"/>
    </source>
</evidence>
<dbReference type="InterPro" id="IPR011010">
    <property type="entry name" value="DNA_brk_join_enz"/>
</dbReference>
<dbReference type="GO" id="GO:0006313">
    <property type="term" value="P:DNA transposition"/>
    <property type="evidence" value="ECO:0007669"/>
    <property type="project" value="UniProtKB-UniRule"/>
</dbReference>
<sequence length="308" mass="36049">MLLLKSREVFCLPIPNFLLSQFLEHLQLEKNYSQHTIDSYKKDIVEFFMFMHEQSIENLDDVSIQDARLYLTRLFERKLARKSIARKLSSLRAFYKFLMREAHCRDNPFVHTASPKLEQRLPAFFYEEEMNALFESADVSTPLGQRDRALLELMYATGIRVSECANIRLDDLDDFLSVLLVKGKGKKERYVPYGHFAQVYLDLYINDGRKKLMKGEDHPYLFVNGRGKPITERGIRYVFRTLSDKAGGKKLYPHKIRHTFATHLLNNGADLRTVQELLGHSHLSSTQVYTHVTKEHLRKIYDAHHPRA</sequence>
<dbReference type="HAMAP" id="MF_01808">
    <property type="entry name" value="Recomb_XerC_XerD"/>
    <property type="match status" value="1"/>
</dbReference>
<dbReference type="Gene3D" id="1.10.150.130">
    <property type="match status" value="1"/>
</dbReference>
<keyword evidence="6 10" id="KW-0229">DNA integration</keyword>
<evidence type="ECO:0000256" key="1">
    <source>
        <dbReference type="ARBA" id="ARBA00004496"/>
    </source>
</evidence>
<dbReference type="InterPro" id="IPR004107">
    <property type="entry name" value="Integrase_SAM-like_N"/>
</dbReference>
<keyword evidence="5 10" id="KW-0159">Chromosome partition</keyword>
<dbReference type="InterPro" id="IPR010998">
    <property type="entry name" value="Integrase_recombinase_N"/>
</dbReference>
<evidence type="ECO:0000256" key="5">
    <source>
        <dbReference type="ARBA" id="ARBA00022829"/>
    </source>
</evidence>
<dbReference type="Pfam" id="PF02899">
    <property type="entry name" value="Phage_int_SAM_1"/>
    <property type="match status" value="1"/>
</dbReference>
<dbReference type="InterPro" id="IPR050090">
    <property type="entry name" value="Tyrosine_recombinase_XerCD"/>
</dbReference>
<dbReference type="Proteomes" id="UP000257014">
    <property type="component" value="Unassembled WGS sequence"/>
</dbReference>
<dbReference type="GO" id="GO:0051301">
    <property type="term" value="P:cell division"/>
    <property type="evidence" value="ECO:0007669"/>
    <property type="project" value="UniProtKB-UniRule"/>
</dbReference>
<evidence type="ECO:0000256" key="3">
    <source>
        <dbReference type="ARBA" id="ARBA00022490"/>
    </source>
</evidence>
<feature type="domain" description="Tyr recombinase" evidence="12">
    <location>
        <begin position="120"/>
        <end position="302"/>
    </location>
</feature>
<name>A0A3E0K610_9BACI</name>
<dbReference type="EMBL" id="QEWE01000014">
    <property type="protein sequence ID" value="REJ29499.1"/>
    <property type="molecule type" value="Genomic_DNA"/>
</dbReference>
<dbReference type="GO" id="GO:0005737">
    <property type="term" value="C:cytoplasm"/>
    <property type="evidence" value="ECO:0007669"/>
    <property type="project" value="UniProtKB-SubCell"/>
</dbReference>
<comment type="subunit">
    <text evidence="10">Forms a cyclic heterotetrameric complex composed of two molecules of XerC and two molecules of XerD.</text>
</comment>
<comment type="caution">
    <text evidence="14">The sequence shown here is derived from an EMBL/GenBank/DDBJ whole genome shotgun (WGS) entry which is preliminary data.</text>
</comment>
<dbReference type="PANTHER" id="PTHR30349:SF77">
    <property type="entry name" value="TYROSINE RECOMBINASE XERC"/>
    <property type="match status" value="1"/>
</dbReference>
<feature type="active site" evidence="10">
    <location>
        <position position="160"/>
    </location>
</feature>
<evidence type="ECO:0000259" key="12">
    <source>
        <dbReference type="PROSITE" id="PS51898"/>
    </source>
</evidence>
<dbReference type="GO" id="GO:0007059">
    <property type="term" value="P:chromosome segregation"/>
    <property type="evidence" value="ECO:0007669"/>
    <property type="project" value="UniProtKB-UniRule"/>
</dbReference>
<dbReference type="InterPro" id="IPR013762">
    <property type="entry name" value="Integrase-like_cat_sf"/>
</dbReference>
<dbReference type="AlphaFoldDB" id="A0A3E0K610"/>
<keyword evidence="7 10" id="KW-0238">DNA-binding</keyword>
<keyword evidence="8 10" id="KW-0233">DNA recombination</keyword>
<feature type="active site" evidence="10">
    <location>
        <position position="280"/>
    </location>
</feature>
<evidence type="ECO:0000259" key="13">
    <source>
        <dbReference type="PROSITE" id="PS51900"/>
    </source>
</evidence>
<comment type="function">
    <text evidence="10">Site-specific tyrosine recombinase, which acts by catalyzing the cutting and rejoining of the recombining DNA molecules. The XerC-XerD complex is essential to convert dimers of the bacterial chromosome into monomers to permit their segregation at cell division. It also contributes to the segregational stability of plasmids.</text>
</comment>
<dbReference type="SUPFAM" id="SSF56349">
    <property type="entry name" value="DNA breaking-rejoining enzymes"/>
    <property type="match status" value="1"/>
</dbReference>
<feature type="active site" evidence="10">
    <location>
        <position position="254"/>
    </location>
</feature>
<evidence type="ECO:0000256" key="9">
    <source>
        <dbReference type="ARBA" id="ARBA00023306"/>
    </source>
</evidence>
<dbReference type="InterPro" id="IPR011931">
    <property type="entry name" value="Recomb_XerC"/>
</dbReference>
<comment type="subcellular location">
    <subcellularLocation>
        <location evidence="1 10">Cytoplasm</location>
    </subcellularLocation>
</comment>
<dbReference type="GO" id="GO:0009037">
    <property type="term" value="F:tyrosine-based site-specific recombinase activity"/>
    <property type="evidence" value="ECO:0007669"/>
    <property type="project" value="UniProtKB-UniRule"/>
</dbReference>
<feature type="domain" description="Core-binding (CB)" evidence="13">
    <location>
        <begin position="13"/>
        <end position="99"/>
    </location>
</feature>
<dbReference type="CDD" id="cd00798">
    <property type="entry name" value="INT_XerDC_C"/>
    <property type="match status" value="1"/>
</dbReference>
<dbReference type="Pfam" id="PF00589">
    <property type="entry name" value="Phage_integrase"/>
    <property type="match status" value="1"/>
</dbReference>
<evidence type="ECO:0000313" key="15">
    <source>
        <dbReference type="Proteomes" id="UP000257014"/>
    </source>
</evidence>
<dbReference type="NCBIfam" id="NF001399">
    <property type="entry name" value="PRK00283.1"/>
    <property type="match status" value="1"/>
</dbReference>
<dbReference type="PROSITE" id="PS51898">
    <property type="entry name" value="TYR_RECOMBINASE"/>
    <property type="match status" value="1"/>
</dbReference>
<feature type="active site" description="O-(3'-phospho-DNA)-tyrosine intermediate" evidence="10">
    <location>
        <position position="289"/>
    </location>
</feature>
<proteinExistence type="inferred from homology"/>
<comment type="similarity">
    <text evidence="2 10">Belongs to the 'phage' integrase family. XerC subfamily.</text>
</comment>
<evidence type="ECO:0000256" key="11">
    <source>
        <dbReference type="NCBIfam" id="TIGR02224"/>
    </source>
</evidence>
<protein>
    <recommendedName>
        <fullName evidence="10 11">Tyrosine recombinase XerC</fullName>
    </recommendedName>
</protein>
<keyword evidence="9 10" id="KW-0131">Cell cycle</keyword>
<dbReference type="GO" id="GO:0003677">
    <property type="term" value="F:DNA binding"/>
    <property type="evidence" value="ECO:0007669"/>
    <property type="project" value="UniProtKB-UniRule"/>
</dbReference>
<evidence type="ECO:0000256" key="10">
    <source>
        <dbReference type="HAMAP-Rule" id="MF_01808"/>
    </source>
</evidence>
<evidence type="ECO:0000256" key="7">
    <source>
        <dbReference type="ARBA" id="ARBA00023125"/>
    </source>
</evidence>
<reference evidence="14 15" key="1">
    <citation type="submission" date="2018-03" db="EMBL/GenBank/DDBJ databases">
        <authorList>
            <person name="Keele B.F."/>
        </authorList>
    </citation>
    <scope>NUCLEOTIDE SEQUENCE [LARGE SCALE GENOMIC DNA]</scope>
    <source>
        <strain evidence="14">ZCTH4_d</strain>
    </source>
</reference>
<dbReference type="InterPro" id="IPR044068">
    <property type="entry name" value="CB"/>
</dbReference>